<dbReference type="Gene3D" id="1.10.246.90">
    <property type="entry name" value="Nop domain"/>
    <property type="match status" value="1"/>
</dbReference>
<evidence type="ECO:0000259" key="5">
    <source>
        <dbReference type="PROSITE" id="PS51358"/>
    </source>
</evidence>
<evidence type="ECO:0000313" key="6">
    <source>
        <dbReference type="EMBL" id="SCW01859.1"/>
    </source>
</evidence>
<feature type="compositionally biased region" description="Polar residues" evidence="4">
    <location>
        <begin position="402"/>
        <end position="414"/>
    </location>
</feature>
<dbReference type="SUPFAM" id="SSF89124">
    <property type="entry name" value="Nop domain"/>
    <property type="match status" value="1"/>
</dbReference>
<dbReference type="Gene3D" id="1.10.287.4070">
    <property type="match status" value="1"/>
</dbReference>
<evidence type="ECO:0000313" key="7">
    <source>
        <dbReference type="Proteomes" id="UP000190831"/>
    </source>
</evidence>
<dbReference type="Pfam" id="PF09785">
    <property type="entry name" value="Prp31_C"/>
    <property type="match status" value="1"/>
</dbReference>
<reference evidence="7" key="1">
    <citation type="submission" date="2016-03" db="EMBL/GenBank/DDBJ databases">
        <authorList>
            <person name="Devillers H."/>
        </authorList>
    </citation>
    <scope>NUCLEOTIDE SEQUENCE [LARGE SCALE GENOMIC DNA]</scope>
</reference>
<comment type="subcellular location">
    <subcellularLocation>
        <location evidence="1">Nucleus</location>
    </subcellularLocation>
</comment>
<gene>
    <name evidence="6" type="ORF">LAFE_0E08856G</name>
</gene>
<dbReference type="InterPro" id="IPR036070">
    <property type="entry name" value="Nop_dom_sf"/>
</dbReference>
<dbReference type="EMBL" id="LT598488">
    <property type="protein sequence ID" value="SCW01859.1"/>
    <property type="molecule type" value="Genomic_DNA"/>
</dbReference>
<protein>
    <submittedName>
        <fullName evidence="6">LAFE_0E08856g1_1</fullName>
    </submittedName>
</protein>
<dbReference type="InterPro" id="IPR002687">
    <property type="entry name" value="Nop_dom"/>
</dbReference>
<dbReference type="GO" id="GO:0071011">
    <property type="term" value="C:precatalytic spliceosome"/>
    <property type="evidence" value="ECO:0007669"/>
    <property type="project" value="TreeGrafter"/>
</dbReference>
<dbReference type="InterPro" id="IPR019175">
    <property type="entry name" value="Prp31_C"/>
</dbReference>
<dbReference type="InterPro" id="IPR027105">
    <property type="entry name" value="Prp31"/>
</dbReference>
<accession>A0A1G4MDC2</accession>
<organism evidence="6 7">
    <name type="scientific">Lachancea fermentati</name>
    <name type="common">Zygosaccharomyces fermentati</name>
    <dbReference type="NCBI Taxonomy" id="4955"/>
    <lineage>
        <taxon>Eukaryota</taxon>
        <taxon>Fungi</taxon>
        <taxon>Dikarya</taxon>
        <taxon>Ascomycota</taxon>
        <taxon>Saccharomycotina</taxon>
        <taxon>Saccharomycetes</taxon>
        <taxon>Saccharomycetales</taxon>
        <taxon>Saccharomycetaceae</taxon>
        <taxon>Lachancea</taxon>
    </lineage>
</organism>
<sequence>MDNDDLLKDLDEDLALEIETEDAIEVSGVKDADVNGTAKSNALEEVKSLVNNYKIYQLSEGMPRSLANVAKVNKLRIKIIQLMDSSNDATVMVLSQLQPTIQQEIEIVHKILARLYAQRFPELNSLIVVPHLYSRIVEFFETSESKDINQLDGVLNREQVLVVSMAMQTGFNQEKQLSKADRELLFECINTIADLTDLQAKIRAFVSSRIDGVAPNLAALVGSEVAALLISAVGGLSELCAVPSCNLASVGKTKYLSHETGVDETGVRQKGYIYQCDLIQNQPIQIRKSAQRMLCAKVSLATRVDAAKQAENGFLGLKWRQEVISKLEKLQDPPNVTNTKPLPVPEDKPKKKRAGRRFRKYKQQFQLSHTRQLQNRMEFGKAEQSVMDTFGEEIGMGMAKSLQATQPTPQNNSAKLRKSMKRRLENDVERAASFTSSDARSDFLNTPLLEGPSDQPQKKLKPNKNDWYLKHIQK</sequence>
<dbReference type="OMA" id="IGNGPMD"/>
<feature type="region of interest" description="Disordered" evidence="4">
    <location>
        <begin position="332"/>
        <end position="356"/>
    </location>
</feature>
<evidence type="ECO:0000256" key="3">
    <source>
        <dbReference type="ARBA" id="ARBA00023274"/>
    </source>
</evidence>
<dbReference type="OrthoDB" id="4771285at2759"/>
<feature type="domain" description="Nop" evidence="5">
    <location>
        <begin position="213"/>
        <end position="332"/>
    </location>
</feature>
<keyword evidence="7" id="KW-1185">Reference proteome</keyword>
<feature type="region of interest" description="Disordered" evidence="4">
    <location>
        <begin position="401"/>
        <end position="466"/>
    </location>
</feature>
<dbReference type="GO" id="GO:0000244">
    <property type="term" value="P:spliceosomal tri-snRNP complex assembly"/>
    <property type="evidence" value="ECO:0007669"/>
    <property type="project" value="InterPro"/>
</dbReference>
<evidence type="ECO:0000256" key="1">
    <source>
        <dbReference type="ARBA" id="ARBA00004123"/>
    </source>
</evidence>
<dbReference type="PANTHER" id="PTHR13904">
    <property type="entry name" value="PRE-MRNA SPLICING FACTOR PRP31"/>
    <property type="match status" value="1"/>
</dbReference>
<name>A0A1G4MDC2_LACFM</name>
<dbReference type="STRING" id="4955.A0A1G4MDC2"/>
<dbReference type="GO" id="GO:0046540">
    <property type="term" value="C:U4/U6 x U5 tri-snRNP complex"/>
    <property type="evidence" value="ECO:0007669"/>
    <property type="project" value="InterPro"/>
</dbReference>
<dbReference type="GO" id="GO:0005687">
    <property type="term" value="C:U4 snRNP"/>
    <property type="evidence" value="ECO:0007669"/>
    <property type="project" value="TreeGrafter"/>
</dbReference>
<dbReference type="PROSITE" id="PS51358">
    <property type="entry name" value="NOP"/>
    <property type="match status" value="1"/>
</dbReference>
<evidence type="ECO:0000256" key="4">
    <source>
        <dbReference type="SAM" id="MobiDB-lite"/>
    </source>
</evidence>
<keyword evidence="3" id="KW-0687">Ribonucleoprotein</keyword>
<dbReference type="Proteomes" id="UP000190831">
    <property type="component" value="Chromosome E"/>
</dbReference>
<dbReference type="Pfam" id="PF01798">
    <property type="entry name" value="Nop"/>
    <property type="match status" value="1"/>
</dbReference>
<keyword evidence="2" id="KW-0539">Nucleus</keyword>
<dbReference type="AlphaFoldDB" id="A0A1G4MDC2"/>
<dbReference type="InterPro" id="IPR042239">
    <property type="entry name" value="Nop_C"/>
</dbReference>
<dbReference type="PANTHER" id="PTHR13904:SF0">
    <property type="entry name" value="U4_U6 SMALL NUCLEAR RIBONUCLEOPROTEIN PRP31"/>
    <property type="match status" value="1"/>
</dbReference>
<proteinExistence type="predicted"/>
<evidence type="ECO:0000256" key="2">
    <source>
        <dbReference type="ARBA" id="ARBA00023242"/>
    </source>
</evidence>